<feature type="signal peptide" evidence="3">
    <location>
        <begin position="1"/>
        <end position="42"/>
    </location>
</feature>
<feature type="domain" description="AB hydrolase-1" evidence="4">
    <location>
        <begin position="97"/>
        <end position="276"/>
    </location>
</feature>
<dbReference type="InterPro" id="IPR029058">
    <property type="entry name" value="AB_hydrolase_fold"/>
</dbReference>
<evidence type="ECO:0000256" key="2">
    <source>
        <dbReference type="ARBA" id="ARBA00022801"/>
    </source>
</evidence>
<dbReference type="Gene3D" id="3.40.50.1820">
    <property type="entry name" value="alpha/beta hydrolase"/>
    <property type="match status" value="1"/>
</dbReference>
<sequence length="654" mass="70979">MGCGVLCPLIQQHIGIHLFSPPLSMARSLSLLLSLGIGLASASPVYWTPCGTNFDCTELDVPLEYGDLPDSAPREEARITLTRYNATVPSSERLGSLLVNPGGPGASGVKFVQSGAGAAISAMTDGRYDIIGWDPRGSATATPLLYCFQNAGMEMQYDHLFFSSPKILPRMIGDPEYEFEVRREFGDFDTDMATVAKMCVEQNSKGLFTSSAAYVARDMAAIVDAVDGKDALLNYWGFSYGSIYLAEFVQAFPERVGRVVVDGIVDPEANALSAESQLANDQVSVRDALDDFISMCEKAGQNCPLSIPPEGVSANLTQRLDDLFEKLYFNPVKEFNFEFEGVENVEPESEVGADILRYALWYYLRVPASWARVANAIADLEKGNSRPMIEAVGDLVRDIPRIPNTPTSGRISELPLTCVDNAPSGHITLDQVIELTRSLSIEQKTPLLLSGLKPVCFCRHFPDTRPLLPSAGVSRMSAADATLAKAKKTILILNPEHDPTTPLQSARKLRSLLPKSSRLAIRRGPGHTTPTLASLSLTETLRAFFVKGELPEHDEEFHAVDQDVFPAGSGKAAVAAPTFPGNHDELQTKLLQANYDLIIAFMAIGDDGTAWDEIDDADGAAADDDDLFTHYDNSGDEDGDLVSLASEELKKLDT</sequence>
<organism evidence="6 7">
    <name type="scientific">Diplocarpon rosae</name>
    <dbReference type="NCBI Taxonomy" id="946125"/>
    <lineage>
        <taxon>Eukaryota</taxon>
        <taxon>Fungi</taxon>
        <taxon>Dikarya</taxon>
        <taxon>Ascomycota</taxon>
        <taxon>Pezizomycotina</taxon>
        <taxon>Leotiomycetes</taxon>
        <taxon>Helotiales</taxon>
        <taxon>Drepanopezizaceae</taxon>
        <taxon>Diplocarpon</taxon>
    </lineage>
</organism>
<keyword evidence="2" id="KW-0378">Hydrolase</keyword>
<evidence type="ECO:0000256" key="3">
    <source>
        <dbReference type="SAM" id="SignalP"/>
    </source>
</evidence>
<comment type="caution">
    <text evidence="6">The sequence shown here is derived from an EMBL/GenBank/DDBJ whole genome shotgun (WGS) entry which is preliminary data.</text>
</comment>
<dbReference type="Pfam" id="PF08386">
    <property type="entry name" value="Abhydrolase_4"/>
    <property type="match status" value="1"/>
</dbReference>
<feature type="chain" id="PRO_5042001551" evidence="3">
    <location>
        <begin position="43"/>
        <end position="654"/>
    </location>
</feature>
<reference evidence="6" key="1">
    <citation type="submission" date="2023-06" db="EMBL/GenBank/DDBJ databases">
        <title>Draft genome of Marssonina rosae.</title>
        <authorList>
            <person name="Cheng Q."/>
        </authorList>
    </citation>
    <scope>NUCLEOTIDE SEQUENCE</scope>
    <source>
        <strain evidence="6">R4</strain>
    </source>
</reference>
<dbReference type="PANTHER" id="PTHR43248">
    <property type="entry name" value="2-SUCCINYL-6-HYDROXY-2,4-CYCLOHEXADIENE-1-CARBOXYLATE SYNTHASE"/>
    <property type="match status" value="1"/>
</dbReference>
<accession>A0AAD9WB68</accession>
<keyword evidence="3" id="KW-0732">Signal</keyword>
<name>A0AAD9WB68_9HELO</name>
<dbReference type="EMBL" id="JAUBYV010000008">
    <property type="protein sequence ID" value="KAK2625050.1"/>
    <property type="molecule type" value="Genomic_DNA"/>
</dbReference>
<evidence type="ECO:0000313" key="6">
    <source>
        <dbReference type="EMBL" id="KAK2625050.1"/>
    </source>
</evidence>
<dbReference type="SUPFAM" id="SSF53474">
    <property type="entry name" value="alpha/beta-Hydrolases"/>
    <property type="match status" value="1"/>
</dbReference>
<dbReference type="Proteomes" id="UP001285354">
    <property type="component" value="Unassembled WGS sequence"/>
</dbReference>
<evidence type="ECO:0000256" key="1">
    <source>
        <dbReference type="ARBA" id="ARBA00010088"/>
    </source>
</evidence>
<dbReference type="AlphaFoldDB" id="A0AAD9WB68"/>
<protein>
    <submittedName>
        <fullName evidence="6">Uncharacterized protein</fullName>
    </submittedName>
</protein>
<comment type="similarity">
    <text evidence="1">Belongs to the peptidase S33 family.</text>
</comment>
<evidence type="ECO:0000259" key="5">
    <source>
        <dbReference type="Pfam" id="PF08386"/>
    </source>
</evidence>
<dbReference type="PANTHER" id="PTHR43248:SF22">
    <property type="entry name" value="AB HYDROLASE-1 DOMAIN-CONTAINING PROTEIN"/>
    <property type="match status" value="1"/>
</dbReference>
<dbReference type="InterPro" id="IPR051601">
    <property type="entry name" value="Serine_prot/Carboxylest_S33"/>
</dbReference>
<dbReference type="Pfam" id="PF00561">
    <property type="entry name" value="Abhydrolase_1"/>
    <property type="match status" value="1"/>
</dbReference>
<gene>
    <name evidence="6" type="ORF">QTJ16_005419</name>
</gene>
<keyword evidence="7" id="KW-1185">Reference proteome</keyword>
<evidence type="ECO:0000259" key="4">
    <source>
        <dbReference type="Pfam" id="PF00561"/>
    </source>
</evidence>
<dbReference type="InterPro" id="IPR013595">
    <property type="entry name" value="Pept_S33_TAP-like_C"/>
</dbReference>
<evidence type="ECO:0000313" key="7">
    <source>
        <dbReference type="Proteomes" id="UP001285354"/>
    </source>
</evidence>
<dbReference type="InterPro" id="IPR000073">
    <property type="entry name" value="AB_hydrolase_1"/>
</dbReference>
<feature type="domain" description="Peptidase S33 tripeptidyl aminopeptidase-like C-terminal" evidence="5">
    <location>
        <begin position="479"/>
        <end position="555"/>
    </location>
</feature>
<proteinExistence type="inferred from homology"/>
<dbReference type="GO" id="GO:0016787">
    <property type="term" value="F:hydrolase activity"/>
    <property type="evidence" value="ECO:0007669"/>
    <property type="project" value="UniProtKB-KW"/>
</dbReference>